<name>A0A8J8KC05_9FLAO</name>
<keyword evidence="3" id="KW-1185">Reference proteome</keyword>
<keyword evidence="1" id="KW-0812">Transmembrane</keyword>
<dbReference type="RefSeq" id="WP_173779686.1">
    <property type="nucleotide sequence ID" value="NZ_JABSNO010000016.1"/>
</dbReference>
<feature type="transmembrane region" description="Helical" evidence="1">
    <location>
        <begin position="9"/>
        <end position="26"/>
    </location>
</feature>
<evidence type="ECO:0000313" key="3">
    <source>
        <dbReference type="Proteomes" id="UP000610746"/>
    </source>
</evidence>
<dbReference type="AlphaFoldDB" id="A0A8J8KC05"/>
<protein>
    <submittedName>
        <fullName evidence="2">F0F1-type ATP synthase membrane subunit a</fullName>
    </submittedName>
</protein>
<feature type="transmembrane region" description="Helical" evidence="1">
    <location>
        <begin position="38"/>
        <end position="56"/>
    </location>
</feature>
<dbReference type="EMBL" id="JABSNO010000016">
    <property type="protein sequence ID" value="NRS93109.1"/>
    <property type="molecule type" value="Genomic_DNA"/>
</dbReference>
<proteinExistence type="predicted"/>
<evidence type="ECO:0000313" key="2">
    <source>
        <dbReference type="EMBL" id="NRS93109.1"/>
    </source>
</evidence>
<reference evidence="2" key="1">
    <citation type="submission" date="2020-05" db="EMBL/GenBank/DDBJ databases">
        <title>Genomic Encyclopedia of Type Strains, Phase IV (KMG-V): Genome sequencing to study the core and pangenomes of soil and plant-associated prokaryotes.</title>
        <authorList>
            <person name="Whitman W."/>
        </authorList>
    </citation>
    <scope>NUCLEOTIDE SEQUENCE</scope>
    <source>
        <strain evidence="2">16F</strain>
    </source>
</reference>
<sequence>MISIKSKKYWIFAAITFVIVFLMNYIGNENEDKLSSALMNATAGIVGLTIGVWFLYKNKDDDFPPEKFD</sequence>
<keyword evidence="1" id="KW-0472">Membrane</keyword>
<gene>
    <name evidence="2" type="ORF">HNQ03_002195</name>
</gene>
<keyword evidence="1" id="KW-1133">Transmembrane helix</keyword>
<comment type="caution">
    <text evidence="2">The sequence shown here is derived from an EMBL/GenBank/DDBJ whole genome shotgun (WGS) entry which is preliminary data.</text>
</comment>
<dbReference type="Proteomes" id="UP000610746">
    <property type="component" value="Unassembled WGS sequence"/>
</dbReference>
<organism evidence="2 3">
    <name type="scientific">Frigoriflavimonas asaccharolytica</name>
    <dbReference type="NCBI Taxonomy" id="2735899"/>
    <lineage>
        <taxon>Bacteria</taxon>
        <taxon>Pseudomonadati</taxon>
        <taxon>Bacteroidota</taxon>
        <taxon>Flavobacteriia</taxon>
        <taxon>Flavobacteriales</taxon>
        <taxon>Weeksellaceae</taxon>
        <taxon>Frigoriflavimonas</taxon>
    </lineage>
</organism>
<evidence type="ECO:0000256" key="1">
    <source>
        <dbReference type="SAM" id="Phobius"/>
    </source>
</evidence>
<accession>A0A8J8KC05</accession>